<reference evidence="8" key="1">
    <citation type="journal article" date="2019" name="Int. J. Syst. Evol. Microbiol.">
        <title>The Global Catalogue of Microorganisms (GCM) 10K type strain sequencing project: providing services to taxonomists for standard genome sequencing and annotation.</title>
        <authorList>
            <consortium name="The Broad Institute Genomics Platform"/>
            <consortium name="The Broad Institute Genome Sequencing Center for Infectious Disease"/>
            <person name="Wu L."/>
            <person name="Ma J."/>
        </authorList>
    </citation>
    <scope>NUCLEOTIDE SEQUENCE [LARGE SCALE GENOMIC DNA]</scope>
    <source>
        <strain evidence="8">CGMCC 4.7330</strain>
    </source>
</reference>
<keyword evidence="3" id="KW-0274">FAD</keyword>
<evidence type="ECO:0000256" key="2">
    <source>
        <dbReference type="ARBA" id="ARBA00022630"/>
    </source>
</evidence>
<dbReference type="SUPFAM" id="SSF55424">
    <property type="entry name" value="FAD/NAD-linked reductases, dimerisation (C-terminal) domain"/>
    <property type="match status" value="1"/>
</dbReference>
<dbReference type="SUPFAM" id="SSF51905">
    <property type="entry name" value="FAD/NAD(P)-binding domain"/>
    <property type="match status" value="1"/>
</dbReference>
<dbReference type="Pfam" id="PF14759">
    <property type="entry name" value="Reductase_C"/>
    <property type="match status" value="1"/>
</dbReference>
<dbReference type="InterPro" id="IPR028202">
    <property type="entry name" value="Reductase_C"/>
</dbReference>
<dbReference type="PRINTS" id="PR00411">
    <property type="entry name" value="PNDRDTASEI"/>
</dbReference>
<comment type="caution">
    <text evidence="7">The sequence shown here is derived from an EMBL/GenBank/DDBJ whole genome shotgun (WGS) entry which is preliminary data.</text>
</comment>
<dbReference type="PANTHER" id="PTHR43557:SF2">
    <property type="entry name" value="RIESKE DOMAIN-CONTAINING PROTEIN-RELATED"/>
    <property type="match status" value="1"/>
</dbReference>
<keyword evidence="4" id="KW-0560">Oxidoreductase</keyword>
<dbReference type="Pfam" id="PF07992">
    <property type="entry name" value="Pyr_redox_2"/>
    <property type="match status" value="1"/>
</dbReference>
<evidence type="ECO:0000259" key="5">
    <source>
        <dbReference type="Pfam" id="PF07992"/>
    </source>
</evidence>
<dbReference type="Gene3D" id="3.50.50.60">
    <property type="entry name" value="FAD/NAD(P)-binding domain"/>
    <property type="match status" value="2"/>
</dbReference>
<dbReference type="PRINTS" id="PR00368">
    <property type="entry name" value="FADPNR"/>
</dbReference>
<dbReference type="InterPro" id="IPR023753">
    <property type="entry name" value="FAD/NAD-binding_dom"/>
</dbReference>
<keyword evidence="2" id="KW-0285">Flavoprotein</keyword>
<feature type="domain" description="Reductase C-terminal" evidence="6">
    <location>
        <begin position="322"/>
        <end position="403"/>
    </location>
</feature>
<dbReference type="InterPro" id="IPR036188">
    <property type="entry name" value="FAD/NAD-bd_sf"/>
</dbReference>
<protein>
    <submittedName>
        <fullName evidence="7">NAD(P)/FAD-dependent oxidoreductase</fullName>
    </submittedName>
</protein>
<dbReference type="InterPro" id="IPR016156">
    <property type="entry name" value="FAD/NAD-linked_Rdtase_dimer_sf"/>
</dbReference>
<evidence type="ECO:0000313" key="7">
    <source>
        <dbReference type="EMBL" id="MFC3960761.1"/>
    </source>
</evidence>
<evidence type="ECO:0000256" key="4">
    <source>
        <dbReference type="ARBA" id="ARBA00023002"/>
    </source>
</evidence>
<keyword evidence="8" id="KW-1185">Reference proteome</keyword>
<dbReference type="RefSeq" id="WP_378610533.1">
    <property type="nucleotide sequence ID" value="NZ_JBHSAX010000003.1"/>
</dbReference>
<evidence type="ECO:0000256" key="1">
    <source>
        <dbReference type="ARBA" id="ARBA00001974"/>
    </source>
</evidence>
<dbReference type="InterPro" id="IPR050446">
    <property type="entry name" value="FAD-oxidoreductase/Apoptosis"/>
</dbReference>
<evidence type="ECO:0000256" key="3">
    <source>
        <dbReference type="ARBA" id="ARBA00022827"/>
    </source>
</evidence>
<comment type="cofactor">
    <cofactor evidence="1">
        <name>FAD</name>
        <dbReference type="ChEBI" id="CHEBI:57692"/>
    </cofactor>
</comment>
<feature type="domain" description="FAD/NAD(P)-binding" evidence="5">
    <location>
        <begin position="8"/>
        <end position="303"/>
    </location>
</feature>
<dbReference type="EMBL" id="JBHSAX010000003">
    <property type="protein sequence ID" value="MFC3960761.1"/>
    <property type="molecule type" value="Genomic_DNA"/>
</dbReference>
<dbReference type="Proteomes" id="UP001595696">
    <property type="component" value="Unassembled WGS sequence"/>
</dbReference>
<organism evidence="7 8">
    <name type="scientific">Nocardia jiangsuensis</name>
    <dbReference type="NCBI Taxonomy" id="1691563"/>
    <lineage>
        <taxon>Bacteria</taxon>
        <taxon>Bacillati</taxon>
        <taxon>Actinomycetota</taxon>
        <taxon>Actinomycetes</taxon>
        <taxon>Mycobacteriales</taxon>
        <taxon>Nocardiaceae</taxon>
        <taxon>Nocardia</taxon>
    </lineage>
</organism>
<name>A0ABV8DLC2_9NOCA</name>
<sequence>MTVPPSGRVVIAGTGIAGATAAETLRKRGFDGEVVLLGADPAPPYRRPMVSKELLAAAFPAEKALLRPPAAWPELRIDLRTGTRIEALDPSASRVALAGGTALGYDALLLATGGRPRSLGVPIPGAVTLRDRHDATALRDVLARPGIEVLVVGGGLIGTEVAASARAGGAAVTILEAGPRILDRVFPQPVSAALEQLHRAHGVAVQTGTAVTEADEISGRTRLRSADGREWIADVVVVAVGMTPDDELARAAGLRVDDGIVVDEFCATSAPGIYAAGDVARFPDPVHGGSVRVEHWNHAQSHGAAAAAAIVGERSPYREVPWCWTAQYGRTVQAAGRPTAGAELILDGDPAGDAFLALALTGDRLVGAVAAGRPRDLRAARTLIGSGAGLPRHLLDGSIDLVALAV</sequence>
<gene>
    <name evidence="7" type="ORF">ACFO0B_02020</name>
</gene>
<accession>A0ABV8DLC2</accession>
<evidence type="ECO:0000313" key="8">
    <source>
        <dbReference type="Proteomes" id="UP001595696"/>
    </source>
</evidence>
<dbReference type="Gene3D" id="3.30.390.30">
    <property type="match status" value="1"/>
</dbReference>
<evidence type="ECO:0000259" key="6">
    <source>
        <dbReference type="Pfam" id="PF14759"/>
    </source>
</evidence>
<proteinExistence type="predicted"/>
<dbReference type="PANTHER" id="PTHR43557">
    <property type="entry name" value="APOPTOSIS-INDUCING FACTOR 1"/>
    <property type="match status" value="1"/>
</dbReference>